<dbReference type="PROSITE" id="PS51257">
    <property type="entry name" value="PROKAR_LIPOPROTEIN"/>
    <property type="match status" value="1"/>
</dbReference>
<feature type="chain" id="PRO_5019774098" description="DUF5666 domain-containing protein" evidence="2">
    <location>
        <begin position="22"/>
        <end position="113"/>
    </location>
</feature>
<accession>A0A495XBF1</accession>
<feature type="region of interest" description="Disordered" evidence="1">
    <location>
        <begin position="93"/>
        <end position="113"/>
    </location>
</feature>
<dbReference type="AlphaFoldDB" id="A0A495XBF1"/>
<dbReference type="EMBL" id="RBXR01000001">
    <property type="protein sequence ID" value="RKT71801.1"/>
    <property type="molecule type" value="Genomic_DNA"/>
</dbReference>
<organism evidence="3 4">
    <name type="scientific">Saccharothrix variisporea</name>
    <dbReference type="NCBI Taxonomy" id="543527"/>
    <lineage>
        <taxon>Bacteria</taxon>
        <taxon>Bacillati</taxon>
        <taxon>Actinomycetota</taxon>
        <taxon>Actinomycetes</taxon>
        <taxon>Pseudonocardiales</taxon>
        <taxon>Pseudonocardiaceae</taxon>
        <taxon>Saccharothrix</taxon>
    </lineage>
</organism>
<gene>
    <name evidence="3" type="ORF">DFJ66_5096</name>
</gene>
<sequence>MKALKLGVVVAAVGMLLAACGGEEWEGEVAFKVTQLNPGYESSGRTRPPFANLTIDQDEPKSVEKIDQRTADLDQLPQGVKVGDRVLCKVRQSDKSGFDQEDPQTEVRDCRAA</sequence>
<dbReference type="OrthoDB" id="3688545at2"/>
<comment type="caution">
    <text evidence="3">The sequence shown here is derived from an EMBL/GenBank/DDBJ whole genome shotgun (WGS) entry which is preliminary data.</text>
</comment>
<name>A0A495XBF1_9PSEU</name>
<evidence type="ECO:0008006" key="5">
    <source>
        <dbReference type="Google" id="ProtNLM"/>
    </source>
</evidence>
<feature type="signal peptide" evidence="2">
    <location>
        <begin position="1"/>
        <end position="21"/>
    </location>
</feature>
<evidence type="ECO:0000256" key="1">
    <source>
        <dbReference type="SAM" id="MobiDB-lite"/>
    </source>
</evidence>
<evidence type="ECO:0000313" key="3">
    <source>
        <dbReference type="EMBL" id="RKT71801.1"/>
    </source>
</evidence>
<reference evidence="3 4" key="1">
    <citation type="submission" date="2018-10" db="EMBL/GenBank/DDBJ databases">
        <title>Sequencing the genomes of 1000 actinobacteria strains.</title>
        <authorList>
            <person name="Klenk H.-P."/>
        </authorList>
    </citation>
    <scope>NUCLEOTIDE SEQUENCE [LARGE SCALE GENOMIC DNA]</scope>
    <source>
        <strain evidence="3 4">DSM 43911</strain>
    </source>
</reference>
<dbReference type="RefSeq" id="WP_121224363.1">
    <property type="nucleotide sequence ID" value="NZ_JBIUBA010000001.1"/>
</dbReference>
<protein>
    <recommendedName>
        <fullName evidence="5">DUF5666 domain-containing protein</fullName>
    </recommendedName>
</protein>
<evidence type="ECO:0000256" key="2">
    <source>
        <dbReference type="SAM" id="SignalP"/>
    </source>
</evidence>
<dbReference type="Proteomes" id="UP000272729">
    <property type="component" value="Unassembled WGS sequence"/>
</dbReference>
<keyword evidence="2" id="KW-0732">Signal</keyword>
<evidence type="ECO:0000313" key="4">
    <source>
        <dbReference type="Proteomes" id="UP000272729"/>
    </source>
</evidence>
<proteinExistence type="predicted"/>
<keyword evidence="4" id="KW-1185">Reference proteome</keyword>